<dbReference type="OrthoDB" id="9813957at2"/>
<evidence type="ECO:0000313" key="1">
    <source>
        <dbReference type="EMBL" id="RUL81413.1"/>
    </source>
</evidence>
<dbReference type="Proteomes" id="UP000280296">
    <property type="component" value="Unassembled WGS sequence"/>
</dbReference>
<evidence type="ECO:0000313" key="2">
    <source>
        <dbReference type="Proteomes" id="UP000280296"/>
    </source>
</evidence>
<dbReference type="RefSeq" id="WP_126728215.1">
    <property type="nucleotide sequence ID" value="NZ_RYZH01000095.1"/>
</dbReference>
<proteinExistence type="predicted"/>
<dbReference type="AlphaFoldDB" id="A0A432MC00"/>
<keyword evidence="2" id="KW-1185">Reference proteome</keyword>
<reference evidence="1 2" key="1">
    <citation type="submission" date="2018-12" db="EMBL/GenBank/DDBJ databases">
        <authorList>
            <person name="Toschakov S.V."/>
        </authorList>
    </citation>
    <scope>NUCLEOTIDE SEQUENCE [LARGE SCALE GENOMIC DNA]</scope>
    <source>
        <strain evidence="1 2">GM2012</strain>
    </source>
</reference>
<accession>A0A432MC00</accession>
<dbReference type="EMBL" id="RYZH01000095">
    <property type="protein sequence ID" value="RUL81413.1"/>
    <property type="molecule type" value="Genomic_DNA"/>
</dbReference>
<dbReference type="GO" id="GO:0043565">
    <property type="term" value="F:sequence-specific DNA binding"/>
    <property type="evidence" value="ECO:0007669"/>
    <property type="project" value="InterPro"/>
</dbReference>
<sequence length="81" mass="9172">MPKRRRRSFKPQFKAHVVLGDLAGTKSQAGAARRHKPELVAYWKKVAIRSGETLFQGGEQRAQAQEPIAELERMVGRVIMD</sequence>
<comment type="caution">
    <text evidence="1">The sequence shown here is derived from an EMBL/GenBank/DDBJ whole genome shotgun (WGS) entry which is preliminary data.</text>
</comment>
<dbReference type="InterPro" id="IPR010921">
    <property type="entry name" value="Trp_repressor/repl_initiator"/>
</dbReference>
<organism evidence="1 2">
    <name type="scientific">Tautonia sociabilis</name>
    <dbReference type="NCBI Taxonomy" id="2080755"/>
    <lineage>
        <taxon>Bacteria</taxon>
        <taxon>Pseudomonadati</taxon>
        <taxon>Planctomycetota</taxon>
        <taxon>Planctomycetia</taxon>
        <taxon>Isosphaerales</taxon>
        <taxon>Isosphaeraceae</taxon>
        <taxon>Tautonia</taxon>
    </lineage>
</organism>
<name>A0A432MC00_9BACT</name>
<reference evidence="1 2" key="2">
    <citation type="submission" date="2019-01" db="EMBL/GenBank/DDBJ databases">
        <title>Tautonia sociabilis, a novel thermotolerant planctomycete of Isosphaeraceae family, isolated from a 4000 m deep subterranean habitat.</title>
        <authorList>
            <person name="Kovaleva O.L."/>
            <person name="Elcheninov A.G."/>
            <person name="Van Heerden E."/>
            <person name="Toshchakov S.V."/>
            <person name="Novikov A."/>
            <person name="Bonch-Osmolovskaya E.A."/>
            <person name="Kublanov I.V."/>
        </authorList>
    </citation>
    <scope>NUCLEOTIDE SEQUENCE [LARGE SCALE GENOMIC DNA]</scope>
    <source>
        <strain evidence="1 2">GM2012</strain>
    </source>
</reference>
<gene>
    <name evidence="1" type="ORF">TsocGM_25150</name>
</gene>
<protein>
    <submittedName>
        <fullName evidence="1">Transposase</fullName>
    </submittedName>
</protein>
<dbReference type="SUPFAM" id="SSF48295">
    <property type="entry name" value="TrpR-like"/>
    <property type="match status" value="1"/>
</dbReference>